<evidence type="ECO:0000313" key="1">
    <source>
        <dbReference type="EMBL" id="KAK8203391.1"/>
    </source>
</evidence>
<comment type="caution">
    <text evidence="1">The sequence shown here is derived from an EMBL/GenBank/DDBJ whole genome shotgun (WGS) entry which is preliminary data.</text>
</comment>
<reference evidence="1" key="1">
    <citation type="submission" date="2024-02" db="EMBL/GenBank/DDBJ databases">
        <title>Metagenome Assembled Genome of Zalaria obscura JY119.</title>
        <authorList>
            <person name="Vighnesh L."/>
            <person name="Jagadeeshwari U."/>
            <person name="Venkata Ramana C."/>
            <person name="Sasikala C."/>
        </authorList>
    </citation>
    <scope>NUCLEOTIDE SEQUENCE</scope>
    <source>
        <strain evidence="1">JY119</strain>
    </source>
</reference>
<evidence type="ECO:0000313" key="2">
    <source>
        <dbReference type="Proteomes" id="UP001320706"/>
    </source>
</evidence>
<name>A0ACC3SA95_9PEZI</name>
<organism evidence="1 2">
    <name type="scientific">Zalaria obscura</name>
    <dbReference type="NCBI Taxonomy" id="2024903"/>
    <lineage>
        <taxon>Eukaryota</taxon>
        <taxon>Fungi</taxon>
        <taxon>Dikarya</taxon>
        <taxon>Ascomycota</taxon>
        <taxon>Pezizomycotina</taxon>
        <taxon>Dothideomycetes</taxon>
        <taxon>Dothideomycetidae</taxon>
        <taxon>Dothideales</taxon>
        <taxon>Zalariaceae</taxon>
        <taxon>Zalaria</taxon>
    </lineage>
</organism>
<dbReference type="EMBL" id="JAMKPW020000030">
    <property type="protein sequence ID" value="KAK8203391.1"/>
    <property type="molecule type" value="Genomic_DNA"/>
</dbReference>
<accession>A0ACC3SA95</accession>
<keyword evidence="2" id="KW-1185">Reference proteome</keyword>
<gene>
    <name evidence="1" type="ORF">M8818_005282</name>
</gene>
<sequence>MLYGAYALPAAVSNIYYSKWEMQALLSGGYLSGYVQMLLCHMDLLSEKALPALPPKKQLDDHSCHSSQAARRLDIEGRSPGRRSYWKPPTFRTPFLLAIIVAACGLAAVLEVLLWISEKNDGIIFAPDINDLPLSRSFSFLYLPTIVAVLFSLAWSWIDLDAKRLEPYYQLSKPAGALGKDSLLLHYPFDFVALVPFKAVRRRHWPVFFASLTMVLIFWGVIPLQSGIFATTIVLRNTVMKTASSTAHLSLAQQNTQLTGSYAQSVFNIAWLNETTPSFMTRDYMLAPFGLLDHADALETNETWTAPTRLYSVDVTCERTSMNSTGYFVDQDNGCSTLFFPAPPDLRIGQYFATYMGYWYESTMDYYLESGSSACPLQDNHTFLVQWAKGTGSAPNGTIFTNATTLWCQSTYYQQEVNATVQPPHMAVIDTIPLGAKSAIPDTLFNSSDFEWGLSAGYQKYQNRGQYPTSDWPDSSARISHMDLDATWYLAPTTAFAIAAYQRPVEDYMDPQLLQNSYQAAYRLLFARHLADVLSSELDNQTSMPGIRTYGTSAIVLVPAFVYAVEALFGIIALAAILLICLTVRRARRLTSDPSSLTALISLTASAEDVIKAFSQHDRASHEKLSGEFEDARFALPEADHISFGLLERVCKRGAHVESSHDVSSDIAASARPKELTMVFGISVLTFELVFIAVLVYLFLRAENNQGLPLPSQSILVRQFIENAVPMVVATFIEPVWVVLNRLICMLQPYEQLRKGNARADRSISVDYNSLPPQLVIWRAFRAGHILLALVCLMALLANVLAVALGGLLNEATVSIKHPVDFTRPYQAPLHTSRLHRGGFDQFYISMSNLTAGTPLPAWSDETTFYMPFNQSGMLNDTVQYMADTVAFGADLECVPLYETGPNNYSYSVQDTTRMLVNASFSLPSGTPCKTHMSAGLRGTPNGTLALEALLFVDSDVSNDTLCSNLILSGWIRASNATLNITSFGEVLGIEQLGSLSATWIGCVPQMRSGYSKVTVDNSGKVLTSSTINQTDTDAIGFIQPNSAAFLANFNALLSQHTSTLGATWHNDSYPSEFLSYLMAQRMNSSRFLDPTLPPPDPEDAIGAFKTLYSSLFAITLGYNMTQILSPGNGIALSGSAIVPETRIFISKPMFIICVTIMSMYIIVTLILYIRRPWNILPRMPTTIASQIAFFAASHALEDMQGINSMTGRERDKYVEGLGRKYAFGRFIGTDRKVHVGIEKEPLAVTFRKGEIDVRERKGEEVKNSAAQRIIAADRNANVRSHEKEAERATNATPASLFRALECRNTATIASGVKNIAPLSLSAKAWSGLACAAHCSIRNAGVWPGGGNVAWRTTVTVLAYRLRTL</sequence>
<dbReference type="Proteomes" id="UP001320706">
    <property type="component" value="Unassembled WGS sequence"/>
</dbReference>
<proteinExistence type="predicted"/>
<protein>
    <submittedName>
        <fullName evidence="1">Uncharacterized protein</fullName>
    </submittedName>
</protein>